<dbReference type="Pfam" id="PF14116">
    <property type="entry name" value="YyzF"/>
    <property type="match status" value="1"/>
</dbReference>
<sequence length="59" mass="6852">MRIYTCEKHVELAMEKIMDEYEVAPVLEEFTAQHPLSTTCEYCEDKPAYLVANTYSSTK</sequence>
<proteinExistence type="predicted"/>
<accession>A0A4R3N7Z7</accession>
<dbReference type="AlphaFoldDB" id="A0A4R3N7Z7"/>
<dbReference type="InterPro" id="IPR025626">
    <property type="entry name" value="YyzF"/>
</dbReference>
<reference evidence="1 2" key="1">
    <citation type="submission" date="2019-03" db="EMBL/GenBank/DDBJ databases">
        <title>Genomic Encyclopedia of Type Strains, Phase IV (KMG-IV): sequencing the most valuable type-strain genomes for metagenomic binning, comparative biology and taxonomic classification.</title>
        <authorList>
            <person name="Goeker M."/>
        </authorList>
    </citation>
    <scope>NUCLEOTIDE SEQUENCE [LARGE SCALE GENOMIC DNA]</scope>
    <source>
        <strain evidence="1 2">DSM 25894</strain>
    </source>
</reference>
<comment type="caution">
    <text evidence="1">The sequence shown here is derived from an EMBL/GenBank/DDBJ whole genome shotgun (WGS) entry which is preliminary data.</text>
</comment>
<dbReference type="Proteomes" id="UP000294650">
    <property type="component" value="Unassembled WGS sequence"/>
</dbReference>
<keyword evidence="2" id="KW-1185">Reference proteome</keyword>
<evidence type="ECO:0000313" key="2">
    <source>
        <dbReference type="Proteomes" id="UP000294650"/>
    </source>
</evidence>
<dbReference type="NCBIfam" id="TIGR04129">
    <property type="entry name" value="CxxH_BA5709"/>
    <property type="match status" value="1"/>
</dbReference>
<protein>
    <submittedName>
        <fullName evidence="1">CxxH/CxxC protein (TIGR04129 family)</fullName>
    </submittedName>
</protein>
<gene>
    <name evidence="1" type="ORF">EDD68_10543</name>
</gene>
<name>A0A4R3N7Z7_9BACI</name>
<organism evidence="1 2">
    <name type="scientific">Melghiribacillus thermohalophilus</name>
    <dbReference type="NCBI Taxonomy" id="1324956"/>
    <lineage>
        <taxon>Bacteria</taxon>
        <taxon>Bacillati</taxon>
        <taxon>Bacillota</taxon>
        <taxon>Bacilli</taxon>
        <taxon>Bacillales</taxon>
        <taxon>Bacillaceae</taxon>
        <taxon>Melghiribacillus</taxon>
    </lineage>
</organism>
<evidence type="ECO:0000313" key="1">
    <source>
        <dbReference type="EMBL" id="TCT24591.1"/>
    </source>
</evidence>
<dbReference type="RefSeq" id="WP_341540267.1">
    <property type="nucleotide sequence ID" value="NZ_SMAN01000005.1"/>
</dbReference>
<dbReference type="EMBL" id="SMAN01000005">
    <property type="protein sequence ID" value="TCT24591.1"/>
    <property type="molecule type" value="Genomic_DNA"/>
</dbReference>